<sequence length="449" mass="51755">SWSGRRRQKSSLPTNWPLVGMLPELLLNIHRIYDYFTEILEESGGTLEIKGPWFAHMDMLGTCDPDNIHNRLSKKFSNFRKGPDFIKIFDALGDGIFNSEGESWKTQRKTALPPSRLPQRFTYDTACKLVLGHDPTVLSIDLPEYPHQTLFGDGGEAVFYRHFLPESCWKLQSWLRMGAEKKLSNALKTLHQFLDNCISSKREELRNRSITKMEDKDQGEFSDLLTLFMIIAEEIIGVTLSGDSEKFLRDILLNFLFAGRDSLSAVLSWFFWLVGTYPIVEKEIREEIIQNLPVKEDGSWSFSCPEDVKKLVYLRAAICETLRLYPPVGLNHKAPLQNDFLPSGHCMNQNTKTVLSFYSMGRMETIWGKDCLEFKPRRWISEKGGIKHEPSFKFPAFNAGPRTCLGKEISFIQMQIVAATIIHNYHIQVVEGHHRDLPRLLLFFKRNMV</sequence>
<dbReference type="GO" id="GO:0004497">
    <property type="term" value="F:monooxygenase activity"/>
    <property type="evidence" value="ECO:0007669"/>
    <property type="project" value="UniProtKB-KW"/>
</dbReference>
<organism evidence="8 9">
    <name type="scientific">Ilex paraguariensis</name>
    <name type="common">yerba mate</name>
    <dbReference type="NCBI Taxonomy" id="185542"/>
    <lineage>
        <taxon>Eukaryota</taxon>
        <taxon>Viridiplantae</taxon>
        <taxon>Streptophyta</taxon>
        <taxon>Embryophyta</taxon>
        <taxon>Tracheophyta</taxon>
        <taxon>Spermatophyta</taxon>
        <taxon>Magnoliopsida</taxon>
        <taxon>eudicotyledons</taxon>
        <taxon>Gunneridae</taxon>
        <taxon>Pentapetalae</taxon>
        <taxon>asterids</taxon>
        <taxon>campanulids</taxon>
        <taxon>Aquifoliales</taxon>
        <taxon>Aquifoliaceae</taxon>
        <taxon>Ilex</taxon>
    </lineage>
</organism>
<keyword evidence="5 6" id="KW-0408">Iron</keyword>
<dbReference type="AlphaFoldDB" id="A0ABC8S3L4"/>
<evidence type="ECO:0000256" key="7">
    <source>
        <dbReference type="RuleBase" id="RU000461"/>
    </source>
</evidence>
<proteinExistence type="inferred from homology"/>
<evidence type="ECO:0000256" key="1">
    <source>
        <dbReference type="ARBA" id="ARBA00001971"/>
    </source>
</evidence>
<protein>
    <recommendedName>
        <fullName evidence="10">Cytochrome P450</fullName>
    </recommendedName>
</protein>
<dbReference type="EMBL" id="CAUOFW020002030">
    <property type="protein sequence ID" value="CAK9150375.1"/>
    <property type="molecule type" value="Genomic_DNA"/>
</dbReference>
<keyword evidence="9" id="KW-1185">Reference proteome</keyword>
<dbReference type="CDD" id="cd11064">
    <property type="entry name" value="CYP86A"/>
    <property type="match status" value="1"/>
</dbReference>
<keyword evidence="7" id="KW-0503">Monooxygenase</keyword>
<comment type="similarity">
    <text evidence="2 7">Belongs to the cytochrome P450 family.</text>
</comment>
<dbReference type="Proteomes" id="UP001642360">
    <property type="component" value="Unassembled WGS sequence"/>
</dbReference>
<evidence type="ECO:0000256" key="4">
    <source>
        <dbReference type="ARBA" id="ARBA00023002"/>
    </source>
</evidence>
<dbReference type="GO" id="GO:0046872">
    <property type="term" value="F:metal ion binding"/>
    <property type="evidence" value="ECO:0007669"/>
    <property type="project" value="UniProtKB-KW"/>
</dbReference>
<dbReference type="GO" id="GO:0006629">
    <property type="term" value="P:lipid metabolic process"/>
    <property type="evidence" value="ECO:0007669"/>
    <property type="project" value="UniProtKB-ARBA"/>
</dbReference>
<evidence type="ECO:0000256" key="5">
    <source>
        <dbReference type="ARBA" id="ARBA00023004"/>
    </source>
</evidence>
<keyword evidence="4 7" id="KW-0560">Oxidoreductase</keyword>
<dbReference type="InterPro" id="IPR036396">
    <property type="entry name" value="Cyt_P450_sf"/>
</dbReference>
<evidence type="ECO:0000313" key="8">
    <source>
        <dbReference type="EMBL" id="CAK9150375.1"/>
    </source>
</evidence>
<feature type="non-terminal residue" evidence="8">
    <location>
        <position position="1"/>
    </location>
</feature>
<keyword evidence="6 7" id="KW-0349">Heme</keyword>
<reference evidence="8 9" key="1">
    <citation type="submission" date="2024-02" db="EMBL/GenBank/DDBJ databases">
        <authorList>
            <person name="Vignale AGUSTIN F."/>
            <person name="Sosa J E."/>
            <person name="Modenutti C."/>
        </authorList>
    </citation>
    <scope>NUCLEOTIDE SEQUENCE [LARGE SCALE GENOMIC DNA]</scope>
</reference>
<evidence type="ECO:0000256" key="3">
    <source>
        <dbReference type="ARBA" id="ARBA00022723"/>
    </source>
</evidence>
<dbReference type="PRINTS" id="PR00385">
    <property type="entry name" value="P450"/>
</dbReference>
<comment type="cofactor">
    <cofactor evidence="1 6">
        <name>heme</name>
        <dbReference type="ChEBI" id="CHEBI:30413"/>
    </cofactor>
</comment>
<evidence type="ECO:0000256" key="6">
    <source>
        <dbReference type="PIRSR" id="PIRSR602401-1"/>
    </source>
</evidence>
<dbReference type="PROSITE" id="PS00086">
    <property type="entry name" value="CYTOCHROME_P450"/>
    <property type="match status" value="1"/>
</dbReference>
<dbReference type="InterPro" id="IPR001128">
    <property type="entry name" value="Cyt_P450"/>
</dbReference>
<dbReference type="Gene3D" id="1.10.630.10">
    <property type="entry name" value="Cytochrome P450"/>
    <property type="match status" value="1"/>
</dbReference>
<dbReference type="PRINTS" id="PR00463">
    <property type="entry name" value="EP450I"/>
</dbReference>
<dbReference type="InterPro" id="IPR017972">
    <property type="entry name" value="Cyt_P450_CS"/>
</dbReference>
<comment type="caution">
    <text evidence="8">The sequence shown here is derived from an EMBL/GenBank/DDBJ whole genome shotgun (WGS) entry which is preliminary data.</text>
</comment>
<dbReference type="InterPro" id="IPR002401">
    <property type="entry name" value="Cyt_P450_E_grp-I"/>
</dbReference>
<dbReference type="PANTHER" id="PTHR24296">
    <property type="entry name" value="CYTOCHROME P450"/>
    <property type="match status" value="1"/>
</dbReference>
<keyword evidence="3 6" id="KW-0479">Metal-binding</keyword>
<gene>
    <name evidence="8" type="ORF">ILEXP_LOCUS18523</name>
</gene>
<dbReference type="Pfam" id="PF00067">
    <property type="entry name" value="p450"/>
    <property type="match status" value="1"/>
</dbReference>
<name>A0ABC8S3L4_9AQUA</name>
<evidence type="ECO:0000256" key="2">
    <source>
        <dbReference type="ARBA" id="ARBA00010617"/>
    </source>
</evidence>
<feature type="binding site" description="axial binding residue" evidence="6">
    <location>
        <position position="404"/>
    </location>
    <ligand>
        <name>heme</name>
        <dbReference type="ChEBI" id="CHEBI:30413"/>
    </ligand>
    <ligandPart>
        <name>Fe</name>
        <dbReference type="ChEBI" id="CHEBI:18248"/>
    </ligandPart>
</feature>
<evidence type="ECO:0000313" key="9">
    <source>
        <dbReference type="Proteomes" id="UP001642360"/>
    </source>
</evidence>
<accession>A0ABC8S3L4</accession>
<dbReference type="SUPFAM" id="SSF48264">
    <property type="entry name" value="Cytochrome P450"/>
    <property type="match status" value="1"/>
</dbReference>
<evidence type="ECO:0008006" key="10">
    <source>
        <dbReference type="Google" id="ProtNLM"/>
    </source>
</evidence>